<dbReference type="AlphaFoldDB" id="N4WEP4"/>
<evidence type="ECO:0000313" key="2">
    <source>
        <dbReference type="Proteomes" id="UP000012283"/>
    </source>
</evidence>
<dbReference type="STRING" id="1308866.J416_04166"/>
<dbReference type="PATRIC" id="fig|1308866.3.peg.846"/>
<dbReference type="Proteomes" id="UP000012283">
    <property type="component" value="Unassembled WGS sequence"/>
</dbReference>
<proteinExistence type="predicted"/>
<dbReference type="EMBL" id="APML01000016">
    <property type="protein sequence ID" value="ENH97729.1"/>
    <property type="molecule type" value="Genomic_DNA"/>
</dbReference>
<dbReference type="OrthoDB" id="2360336at2"/>
<reference evidence="1 2" key="1">
    <citation type="submission" date="2013-03" db="EMBL/GenBank/DDBJ databases">
        <title>Draft genome sequence of Gracibacillus halophilus YIM-C55.5, a moderately halophilic and thermophilic organism from the Xiaochaidamu salt lake.</title>
        <authorList>
            <person name="Sugumar T."/>
            <person name="Polireddy D.R."/>
            <person name="Antony A."/>
            <person name="Madhava Y.R."/>
            <person name="Sivakumar N."/>
        </authorList>
    </citation>
    <scope>NUCLEOTIDE SEQUENCE [LARGE SCALE GENOMIC DNA]</scope>
    <source>
        <strain evidence="1 2">YIM-C55.5</strain>
    </source>
</reference>
<dbReference type="PROSITE" id="PS51257">
    <property type="entry name" value="PROKAR_LIPOPROTEIN"/>
    <property type="match status" value="1"/>
</dbReference>
<keyword evidence="2" id="KW-1185">Reference proteome</keyword>
<sequence>MKRTVLMVLVIIGMTLLGGCLSMNDENGDDQNEQTDDSSYENSDRYVSVQEYTGEGYTLANGKENDRIANDNREVIEEAVKDFFQEEYKTEVSVHQIVGNKDGATVFVESVGEPHFYTYAVIPINQATKEIVTEGVFTQEGQVENAIMAGVYGMVFEEEFNNLTNLIQEVASKHKLVGKNSEIMSLGANRFSNEYYSVTIFNSDTSDVFQRVIKEYLDESNKNYEEWTQLVKKEEIDPQNVAISIKLFMRQKQIDPSPNALKELKETLKDNDNIPTGAYNIYIHDNLIDKITATGDKENSIEWAFPNELIKK</sequence>
<keyword evidence="1" id="KW-0449">Lipoprotein</keyword>
<gene>
    <name evidence="1" type="ORF">J416_04166</name>
</gene>
<dbReference type="eggNOG" id="ENOG50305Y1">
    <property type="taxonomic scope" value="Bacteria"/>
</dbReference>
<evidence type="ECO:0000313" key="1">
    <source>
        <dbReference type="EMBL" id="ENH97729.1"/>
    </source>
</evidence>
<accession>N4WEP4</accession>
<dbReference type="InterPro" id="IPR012873">
    <property type="entry name" value="DUF1672"/>
</dbReference>
<dbReference type="RefSeq" id="WP_003465280.1">
    <property type="nucleotide sequence ID" value="NZ_APML01000016.1"/>
</dbReference>
<organism evidence="1 2">
    <name type="scientific">Gracilibacillus halophilus YIM-C55.5</name>
    <dbReference type="NCBI Taxonomy" id="1308866"/>
    <lineage>
        <taxon>Bacteria</taxon>
        <taxon>Bacillati</taxon>
        <taxon>Bacillota</taxon>
        <taxon>Bacilli</taxon>
        <taxon>Bacillales</taxon>
        <taxon>Bacillaceae</taxon>
        <taxon>Gracilibacillus</taxon>
    </lineage>
</organism>
<dbReference type="Pfam" id="PF07901">
    <property type="entry name" value="DUF1672"/>
    <property type="match status" value="1"/>
</dbReference>
<comment type="caution">
    <text evidence="1">The sequence shown here is derived from an EMBL/GenBank/DDBJ whole genome shotgun (WGS) entry which is preliminary data.</text>
</comment>
<name>N4WEP4_9BACI</name>
<protein>
    <submittedName>
        <fullName evidence="1">Lipoprotein</fullName>
    </submittedName>
</protein>